<protein>
    <submittedName>
        <fullName evidence="1">Uncharacterized protein</fullName>
    </submittedName>
</protein>
<accession>A0A812WZF1</accession>
<dbReference type="SUPFAM" id="SSF48371">
    <property type="entry name" value="ARM repeat"/>
    <property type="match status" value="1"/>
</dbReference>
<keyword evidence="2" id="KW-1185">Reference proteome</keyword>
<evidence type="ECO:0000313" key="1">
    <source>
        <dbReference type="EMBL" id="CAE7698824.1"/>
    </source>
</evidence>
<dbReference type="AlphaFoldDB" id="A0A812WZF1"/>
<dbReference type="OrthoDB" id="425910at2759"/>
<reference evidence="1" key="1">
    <citation type="submission" date="2021-02" db="EMBL/GenBank/DDBJ databases">
        <authorList>
            <person name="Dougan E. K."/>
            <person name="Rhodes N."/>
            <person name="Thang M."/>
            <person name="Chan C."/>
        </authorList>
    </citation>
    <scope>NUCLEOTIDE SEQUENCE</scope>
</reference>
<sequence>MECTQACVSVLKAERGSESDALECLGSLAGIVRGEEAARLFHHQVVGLLVSDAVMGSELCDAALEALSRAAAADELLIADASFYATPGLQPAELCKVVQLALTASVTQRGHRRALALRLLHSIADSHSRLLCTMQGGQLSAEEVLLSLVDLVAPDEVRVRAEWEGLFLGQNSAAQSGAEYGLLARIAKRLPDKLVLPIVYRSACRSLGLGSSQLPAKLAALACLGAVLPGCACLVKKQLHRISRLVLRALSQPALHPVAFALVADLCGLVPAETRCGSARLAERLLPPLLQQLQLLQLHDVAFPHALAALEAACPSTLTARLLPAFRPPQSGVAVLMWACQKLAELVLQSDAKEAGLSDGTAKRLCTLISILARRQHLTRHTAESLKTEGGRIATVLQQVLTSAYSAETRSAALEASGAWIKLMADAGTRCPELLSTCLQAVEHGLREATEPASVSAEASVRFCAALGPLAPSPGAVVLAGLECCARRPRPDLVQAPLLAFTCGDNSPSLCRRLLLWWLPRSACTQASYFQSSLQLGLQVLLHLNLFLAEPVRSSSTVRRPGISKVESKPSCNSQ</sequence>
<evidence type="ECO:0000313" key="2">
    <source>
        <dbReference type="Proteomes" id="UP000649617"/>
    </source>
</evidence>
<name>A0A812WZF1_SYMPI</name>
<dbReference type="InterPro" id="IPR016024">
    <property type="entry name" value="ARM-type_fold"/>
</dbReference>
<organism evidence="1 2">
    <name type="scientific">Symbiodinium pilosum</name>
    <name type="common">Dinoflagellate</name>
    <dbReference type="NCBI Taxonomy" id="2952"/>
    <lineage>
        <taxon>Eukaryota</taxon>
        <taxon>Sar</taxon>
        <taxon>Alveolata</taxon>
        <taxon>Dinophyceae</taxon>
        <taxon>Suessiales</taxon>
        <taxon>Symbiodiniaceae</taxon>
        <taxon>Symbiodinium</taxon>
    </lineage>
</organism>
<dbReference type="Proteomes" id="UP000649617">
    <property type="component" value="Unassembled WGS sequence"/>
</dbReference>
<comment type="caution">
    <text evidence="1">The sequence shown here is derived from an EMBL/GenBank/DDBJ whole genome shotgun (WGS) entry which is preliminary data.</text>
</comment>
<dbReference type="EMBL" id="CAJNIZ010044715">
    <property type="protein sequence ID" value="CAE7698824.1"/>
    <property type="molecule type" value="Genomic_DNA"/>
</dbReference>
<gene>
    <name evidence="1" type="ORF">SPIL2461_LOCUS19637</name>
</gene>
<proteinExistence type="predicted"/>